<feature type="compositionally biased region" description="Pro residues" evidence="19">
    <location>
        <begin position="569"/>
        <end position="579"/>
    </location>
</feature>
<feature type="domain" description="Mre11 DNA-binding" evidence="20">
    <location>
        <begin position="325"/>
        <end position="499"/>
    </location>
</feature>
<dbReference type="InterPro" id="IPR007281">
    <property type="entry name" value="Mre11_DNA-bd"/>
</dbReference>
<dbReference type="InterPro" id="IPR003701">
    <property type="entry name" value="Mre11"/>
</dbReference>
<dbReference type="Pfam" id="PF04152">
    <property type="entry name" value="Mre11_DNA_bind"/>
    <property type="match status" value="1"/>
</dbReference>
<dbReference type="GO" id="GO:0030870">
    <property type="term" value="C:Mre11 complex"/>
    <property type="evidence" value="ECO:0007669"/>
    <property type="project" value="UniProtKB-UniRule"/>
</dbReference>
<dbReference type="SMART" id="SM01347">
    <property type="entry name" value="Mre11_DNA_bind"/>
    <property type="match status" value="1"/>
</dbReference>
<evidence type="ECO:0000256" key="17">
    <source>
        <dbReference type="PIRSR" id="PIRSR000882-1"/>
    </source>
</evidence>
<keyword evidence="15 16" id="KW-0469">Meiosis</keyword>
<dbReference type="PANTHER" id="PTHR10139:SF1">
    <property type="entry name" value="DOUBLE-STRAND BREAK REPAIR PROTEIN MRE11"/>
    <property type="match status" value="1"/>
</dbReference>
<dbReference type="GO" id="GO:0007095">
    <property type="term" value="P:mitotic G2 DNA damage checkpoint signaling"/>
    <property type="evidence" value="ECO:0007669"/>
    <property type="project" value="TreeGrafter"/>
</dbReference>
<dbReference type="InterPro" id="IPR004843">
    <property type="entry name" value="Calcineurin-like_PHP"/>
</dbReference>
<keyword evidence="9 16" id="KW-0227">DNA damage</keyword>
<evidence type="ECO:0000256" key="10">
    <source>
        <dbReference type="ARBA" id="ARBA00022801"/>
    </source>
</evidence>
<protein>
    <recommendedName>
        <fullName evidence="16">Double-strand break repair protein</fullName>
    </recommendedName>
</protein>
<gene>
    <name evidence="21" type="ORF">Malapachy_3720</name>
</gene>
<dbReference type="GO" id="GO:0031573">
    <property type="term" value="P:mitotic intra-S DNA damage checkpoint signaling"/>
    <property type="evidence" value="ECO:0007669"/>
    <property type="project" value="TreeGrafter"/>
</dbReference>
<dbReference type="Pfam" id="PF00149">
    <property type="entry name" value="Metallophos"/>
    <property type="match status" value="1"/>
</dbReference>
<comment type="cofactor">
    <cofactor evidence="1 16">
        <name>Mn(2+)</name>
        <dbReference type="ChEBI" id="CHEBI:29035"/>
    </cofactor>
</comment>
<evidence type="ECO:0000256" key="12">
    <source>
        <dbReference type="ARBA" id="ARBA00023204"/>
    </source>
</evidence>
<feature type="compositionally biased region" description="Low complexity" evidence="19">
    <location>
        <begin position="600"/>
        <end position="620"/>
    </location>
</feature>
<comment type="subcellular location">
    <subcellularLocation>
        <location evidence="3">Chromosome</location>
    </subcellularLocation>
    <subcellularLocation>
        <location evidence="2 16">Nucleus</location>
    </subcellularLocation>
</comment>
<proteinExistence type="inferred from homology"/>
<evidence type="ECO:0000259" key="20">
    <source>
        <dbReference type="SMART" id="SM01347"/>
    </source>
</evidence>
<dbReference type="RefSeq" id="XP_017991734.1">
    <property type="nucleotide sequence ID" value="XM_018138180.1"/>
</dbReference>
<comment type="function">
    <text evidence="16">Core component of the MRN complex, which plays a central role in double-strand break (DSB) repair, DNA recombination, maintenance of telomere integrity and meiosis. The MRN complex is involved in the repair of DNA double-strand breaks (DSBs) via homologous recombination (HR), an error-free mechanism which primarily occurs during S and G2 phases. The complex (1) mediates the end resection of damaged DNA, which generates proper single-stranded DNA, a key initial steps in HR, and is (2) required for the recruitment of other repair factors and efficient activation of ATM and ATR upon DNA damage. Within the MRN complex, MRE11 possesses both single-strand endonuclease activity and double-strand-specific 3'-5' exonuclease activity. MRE11 first endonucleolytically cleaves the 5' strand at DNA DSB ends to prevent non-homologous end joining (NHEJ) and licence HR. It then generates a single-stranded DNA gap via 3' to 5' exonucleolytic degradation, which is required for single-strand invasion and recombination.</text>
</comment>
<evidence type="ECO:0000256" key="11">
    <source>
        <dbReference type="ARBA" id="ARBA00022839"/>
    </source>
</evidence>
<evidence type="ECO:0000256" key="15">
    <source>
        <dbReference type="ARBA" id="ARBA00023254"/>
    </source>
</evidence>
<dbReference type="Proteomes" id="UP000037751">
    <property type="component" value="Unassembled WGS sequence"/>
</dbReference>
<dbReference type="InterPro" id="IPR029052">
    <property type="entry name" value="Metallo-depent_PP-like"/>
</dbReference>
<dbReference type="VEuPathDB" id="FungiDB:Malapachy_3720"/>
<keyword evidence="7" id="KW-0479">Metal-binding</keyword>
<dbReference type="GO" id="GO:0035861">
    <property type="term" value="C:site of double-strand break"/>
    <property type="evidence" value="ECO:0007669"/>
    <property type="project" value="TreeGrafter"/>
</dbReference>
<keyword evidence="8 16" id="KW-0255">Endonuclease</keyword>
<sequence>MASSDLAPEETNTVRFLLASDTQYVLCVGGPDSSIGYLERDPVRGQDALHTFRELLRIAKDQQVDFILLGGDLFHDNKPSRPTMFKTMSLLREYTFGDDPVSMELLSDPYDDKRKDVSFPSINYDDANLNVSIPVFSIHGNHDDPQGLGEDGSLSALDVLAAAGLINYFGRMTLPATHHSRKRTAGGIPDDMLHVRPILLRKGDTRIALYGMGNMKDERMSHELREKHICMYRPSEDTEDWFNIMVLHQNRASHNPKAYVPESALDDSLHYVVWGHEHEQRISPEAVSEKNYYISQPGSTVVTSLSPGEVTQKCAAIVQVCGKDFKVEPIPLETVRPFVMKDINLTSEAATARIDPTDRISVTKLLRQHIEQLMEQAAVQWDERMQHHTPATRPPMPLPLIRLRVHYDTQIPLGNLARFGQEFVGRVANPKELLQLQLRRERQRRDNTARPSVVPWDQRMAPAEKLERVDLASLVMDHIRVQQFDLLNASQLQKSVIGYVEKEEREAIETFVNQTLQSVERQLSSRHMQESQIQEALEQLASHPIAMEAPSEAPSSQDSMYEEMRPSAPASPSPPPPPRRPTRGRTATQSAVPATPHTASRSAVLGSSSSTDVSTTSPSRPARRRRRVDSSF</sequence>
<feature type="compositionally biased region" description="Basic residues" evidence="19">
    <location>
        <begin position="621"/>
        <end position="632"/>
    </location>
</feature>
<evidence type="ECO:0000313" key="21">
    <source>
        <dbReference type="EMBL" id="KOS14102.1"/>
    </source>
</evidence>
<evidence type="ECO:0000256" key="9">
    <source>
        <dbReference type="ARBA" id="ARBA00022763"/>
    </source>
</evidence>
<comment type="similarity">
    <text evidence="4 16 18">Belongs to the MRE11/RAD32 family.</text>
</comment>
<dbReference type="CDD" id="cd00840">
    <property type="entry name" value="MPP_Mre11_N"/>
    <property type="match status" value="1"/>
</dbReference>
<dbReference type="GO" id="GO:0008296">
    <property type="term" value="F:3'-5'-DNA exonuclease activity"/>
    <property type="evidence" value="ECO:0007669"/>
    <property type="project" value="InterPro"/>
</dbReference>
<comment type="caution">
    <text evidence="21">The sequence shown here is derived from an EMBL/GenBank/DDBJ whole genome shotgun (WGS) entry which is preliminary data.</text>
</comment>
<keyword evidence="10 16" id="KW-0378">Hydrolase</keyword>
<dbReference type="PIRSF" id="PIRSF000882">
    <property type="entry name" value="DSB_repair_MRE11"/>
    <property type="match status" value="1"/>
</dbReference>
<dbReference type="PANTHER" id="PTHR10139">
    <property type="entry name" value="DOUBLE-STRAND BREAK REPAIR PROTEIN MRE11"/>
    <property type="match status" value="1"/>
</dbReference>
<evidence type="ECO:0000256" key="1">
    <source>
        <dbReference type="ARBA" id="ARBA00001936"/>
    </source>
</evidence>
<dbReference type="EMBL" id="LGAV01000004">
    <property type="protein sequence ID" value="KOS14102.1"/>
    <property type="molecule type" value="Genomic_DNA"/>
</dbReference>
<keyword evidence="6 16" id="KW-0540">Nuclease</keyword>
<dbReference type="SUPFAM" id="SSF56300">
    <property type="entry name" value="Metallo-dependent phosphatases"/>
    <property type="match status" value="1"/>
</dbReference>
<dbReference type="GO" id="GO:0006303">
    <property type="term" value="P:double-strand break repair via nonhomologous end joining"/>
    <property type="evidence" value="ECO:0007669"/>
    <property type="project" value="TreeGrafter"/>
</dbReference>
<evidence type="ECO:0000256" key="7">
    <source>
        <dbReference type="ARBA" id="ARBA00022723"/>
    </source>
</evidence>
<accession>A0A0M9VP80</accession>
<evidence type="ECO:0000256" key="13">
    <source>
        <dbReference type="ARBA" id="ARBA00023211"/>
    </source>
</evidence>
<evidence type="ECO:0000256" key="8">
    <source>
        <dbReference type="ARBA" id="ARBA00022759"/>
    </source>
</evidence>
<keyword evidence="22" id="KW-1185">Reference proteome</keyword>
<keyword evidence="5" id="KW-0158">Chromosome</keyword>
<dbReference type="GO" id="GO:0000014">
    <property type="term" value="F:single-stranded DNA endodeoxyribonuclease activity"/>
    <property type="evidence" value="ECO:0007669"/>
    <property type="project" value="TreeGrafter"/>
</dbReference>
<feature type="region of interest" description="Disordered" evidence="19">
    <location>
        <begin position="548"/>
        <end position="632"/>
    </location>
</feature>
<evidence type="ECO:0000256" key="18">
    <source>
        <dbReference type="RuleBase" id="RU003447"/>
    </source>
</evidence>
<organism evidence="21 22">
    <name type="scientific">Malassezia pachydermatis</name>
    <dbReference type="NCBI Taxonomy" id="77020"/>
    <lineage>
        <taxon>Eukaryota</taxon>
        <taxon>Fungi</taxon>
        <taxon>Dikarya</taxon>
        <taxon>Basidiomycota</taxon>
        <taxon>Ustilaginomycotina</taxon>
        <taxon>Malasseziomycetes</taxon>
        <taxon>Malasseziales</taxon>
        <taxon>Malasseziaceae</taxon>
        <taxon>Malassezia</taxon>
    </lineage>
</organism>
<dbReference type="AlphaFoldDB" id="A0A0M9VP80"/>
<evidence type="ECO:0000256" key="6">
    <source>
        <dbReference type="ARBA" id="ARBA00022722"/>
    </source>
</evidence>
<dbReference type="GO" id="GO:0000723">
    <property type="term" value="P:telomere maintenance"/>
    <property type="evidence" value="ECO:0007669"/>
    <property type="project" value="TreeGrafter"/>
</dbReference>
<keyword evidence="13 16" id="KW-0464">Manganese</keyword>
<evidence type="ECO:0000313" key="22">
    <source>
        <dbReference type="Proteomes" id="UP000037751"/>
    </source>
</evidence>
<dbReference type="GO" id="GO:0097552">
    <property type="term" value="P:mitochondrial double-strand break repair via homologous recombination"/>
    <property type="evidence" value="ECO:0007669"/>
    <property type="project" value="TreeGrafter"/>
</dbReference>
<keyword evidence="14 16" id="KW-0539">Nucleus</keyword>
<dbReference type="OrthoDB" id="30417at2759"/>
<dbReference type="Gene3D" id="3.60.21.10">
    <property type="match status" value="1"/>
</dbReference>
<reference evidence="21 22" key="1">
    <citation type="submission" date="2015-07" db="EMBL/GenBank/DDBJ databases">
        <title>Draft Genome Sequence of Malassezia furfur CBS1878 and Malassezia pachydermatis CBS1879.</title>
        <authorList>
            <person name="Triana S."/>
            <person name="Ohm R."/>
            <person name="Gonzalez A."/>
            <person name="DeCock H."/>
            <person name="Restrepo S."/>
            <person name="Celis A."/>
        </authorList>
    </citation>
    <scope>NUCLEOTIDE SEQUENCE [LARGE SCALE GENOMIC DNA]</scope>
    <source>
        <strain evidence="21 22">CBS 1879</strain>
    </source>
</reference>
<feature type="active site" description="Proton donor" evidence="17">
    <location>
        <position position="142"/>
    </location>
</feature>
<dbReference type="GeneID" id="28730056"/>
<dbReference type="Gene3D" id="3.30.110.110">
    <property type="entry name" value="Mre11, capping domain"/>
    <property type="match status" value="1"/>
</dbReference>
<evidence type="ECO:0000256" key="5">
    <source>
        <dbReference type="ARBA" id="ARBA00022454"/>
    </source>
</evidence>
<dbReference type="GO" id="GO:0000724">
    <property type="term" value="P:double-strand break repair via homologous recombination"/>
    <property type="evidence" value="ECO:0007669"/>
    <property type="project" value="TreeGrafter"/>
</dbReference>
<dbReference type="InterPro" id="IPR038487">
    <property type="entry name" value="Mre11_capping_dom"/>
</dbReference>
<keyword evidence="11 16" id="KW-0269">Exonuclease</keyword>
<dbReference type="STRING" id="77020.A0A0M9VP80"/>
<dbReference type="InterPro" id="IPR041796">
    <property type="entry name" value="Mre11_N"/>
</dbReference>
<dbReference type="GO" id="GO:0042138">
    <property type="term" value="P:meiotic DNA double-strand break formation"/>
    <property type="evidence" value="ECO:0007669"/>
    <property type="project" value="TreeGrafter"/>
</dbReference>
<evidence type="ECO:0000256" key="4">
    <source>
        <dbReference type="ARBA" id="ARBA00009028"/>
    </source>
</evidence>
<dbReference type="FunFam" id="3.60.21.10:FF:000011">
    <property type="entry name" value="Double-strand break repair protein"/>
    <property type="match status" value="1"/>
</dbReference>
<evidence type="ECO:0000256" key="19">
    <source>
        <dbReference type="SAM" id="MobiDB-lite"/>
    </source>
</evidence>
<name>A0A0M9VP80_9BASI</name>
<dbReference type="NCBIfam" id="TIGR00583">
    <property type="entry name" value="mre11"/>
    <property type="match status" value="1"/>
</dbReference>
<dbReference type="GO" id="GO:0030145">
    <property type="term" value="F:manganese ion binding"/>
    <property type="evidence" value="ECO:0007669"/>
    <property type="project" value="UniProtKB-UniRule"/>
</dbReference>
<evidence type="ECO:0000256" key="14">
    <source>
        <dbReference type="ARBA" id="ARBA00023242"/>
    </source>
</evidence>
<keyword evidence="12 16" id="KW-0234">DNA repair</keyword>
<evidence type="ECO:0000256" key="16">
    <source>
        <dbReference type="PIRNR" id="PIRNR000882"/>
    </source>
</evidence>
<evidence type="ECO:0000256" key="2">
    <source>
        <dbReference type="ARBA" id="ARBA00004123"/>
    </source>
</evidence>
<evidence type="ECO:0000256" key="3">
    <source>
        <dbReference type="ARBA" id="ARBA00004286"/>
    </source>
</evidence>